<organism evidence="1">
    <name type="scientific">gut metagenome</name>
    <dbReference type="NCBI Taxonomy" id="749906"/>
    <lineage>
        <taxon>unclassified sequences</taxon>
        <taxon>metagenomes</taxon>
        <taxon>organismal metagenomes</taxon>
    </lineage>
</organism>
<comment type="caution">
    <text evidence="1">The sequence shown here is derived from an EMBL/GenBank/DDBJ whole genome shotgun (WGS) entry which is preliminary data.</text>
</comment>
<evidence type="ECO:0008006" key="2">
    <source>
        <dbReference type="Google" id="ProtNLM"/>
    </source>
</evidence>
<reference evidence="1" key="1">
    <citation type="journal article" date="2012" name="PLoS ONE">
        <title>Gene sets for utilization of primary and secondary nutrition supplies in the distal gut of endangered iberian lynx.</title>
        <authorList>
            <person name="Alcaide M."/>
            <person name="Messina E."/>
            <person name="Richter M."/>
            <person name="Bargiela R."/>
            <person name="Peplies J."/>
            <person name="Huws S.A."/>
            <person name="Newbold C.J."/>
            <person name="Golyshin P.N."/>
            <person name="Simon M.A."/>
            <person name="Lopez G."/>
            <person name="Yakimov M.M."/>
            <person name="Ferrer M."/>
        </authorList>
    </citation>
    <scope>NUCLEOTIDE SEQUENCE</scope>
</reference>
<name>J9FNH8_9ZZZZ</name>
<accession>J9FNH8</accession>
<dbReference type="AlphaFoldDB" id="J9FNH8"/>
<sequence length="276" mass="30946">MKNESIDKQSGNNLTDISLLRFLREHNGERFSRLEAYLDLVNKAAEQYVPKDLCKQEFTLQGNQCVITISGLSECWHWHRATVRNFIEQLEAMGELSVTRLTRSQIIEIPVVGASSSITASHDCGQPYSSYYSRLNKLLFAWSQGEMTTTECGRTCEQLFIEAHNQLVAEESSQPMDELKAKLAALQWHTVALICRAALTQEISDSQKKVEHGLLSFLKEELCNDWLSFMDAAKVMAGLAVCGKSSLLDGESPAVKEQFHSLRLPFLEALVDPSAD</sequence>
<evidence type="ECO:0000313" key="1">
    <source>
        <dbReference type="EMBL" id="EJW96496.1"/>
    </source>
</evidence>
<protein>
    <recommendedName>
        <fullName evidence="2">MarR family transcriptional regulator</fullName>
    </recommendedName>
</protein>
<gene>
    <name evidence="1" type="ORF">EVA_15396</name>
</gene>
<proteinExistence type="predicted"/>
<dbReference type="EMBL" id="AMCI01005256">
    <property type="protein sequence ID" value="EJW96496.1"/>
    <property type="molecule type" value="Genomic_DNA"/>
</dbReference>